<evidence type="ECO:0000313" key="2">
    <source>
        <dbReference type="EMBL" id="SUZ70726.1"/>
    </source>
</evidence>
<organism evidence="2">
    <name type="scientific">marine metagenome</name>
    <dbReference type="NCBI Taxonomy" id="408172"/>
    <lineage>
        <taxon>unclassified sequences</taxon>
        <taxon>metagenomes</taxon>
        <taxon>ecological metagenomes</taxon>
    </lineage>
</organism>
<accession>A0A381PUH3</accession>
<proteinExistence type="predicted"/>
<sequence>MLSSLIDVSGWTAEQWLAALIVGFIIMATLLILHRVVKLFRLSKKPRYKPNLRPLRHTQHRHAKD</sequence>
<protein>
    <submittedName>
        <fullName evidence="2">Uncharacterized protein</fullName>
    </submittedName>
</protein>
<gene>
    <name evidence="2" type="ORF">METZ01_LOCUS23580</name>
</gene>
<keyword evidence="1" id="KW-1133">Transmembrane helix</keyword>
<dbReference type="AlphaFoldDB" id="A0A381PUH3"/>
<reference evidence="2" key="1">
    <citation type="submission" date="2018-05" db="EMBL/GenBank/DDBJ databases">
        <authorList>
            <person name="Lanie J.A."/>
            <person name="Ng W.-L."/>
            <person name="Kazmierczak K.M."/>
            <person name="Andrzejewski T.M."/>
            <person name="Davidsen T.M."/>
            <person name="Wayne K.J."/>
            <person name="Tettelin H."/>
            <person name="Glass J.I."/>
            <person name="Rusch D."/>
            <person name="Podicherti R."/>
            <person name="Tsui H.-C.T."/>
            <person name="Winkler M.E."/>
        </authorList>
    </citation>
    <scope>NUCLEOTIDE SEQUENCE</scope>
</reference>
<evidence type="ECO:0000256" key="1">
    <source>
        <dbReference type="SAM" id="Phobius"/>
    </source>
</evidence>
<name>A0A381PUH3_9ZZZZ</name>
<keyword evidence="1" id="KW-0812">Transmembrane</keyword>
<dbReference type="EMBL" id="UINC01001099">
    <property type="protein sequence ID" value="SUZ70726.1"/>
    <property type="molecule type" value="Genomic_DNA"/>
</dbReference>
<feature type="transmembrane region" description="Helical" evidence="1">
    <location>
        <begin position="16"/>
        <end position="37"/>
    </location>
</feature>
<keyword evidence="1" id="KW-0472">Membrane</keyword>